<dbReference type="Pfam" id="PF01266">
    <property type="entry name" value="DAO"/>
    <property type="match status" value="1"/>
</dbReference>
<dbReference type="InterPro" id="IPR036188">
    <property type="entry name" value="FAD/NAD-bd_sf"/>
</dbReference>
<dbReference type="Gene3D" id="3.50.50.60">
    <property type="entry name" value="FAD/NAD(P)-binding domain"/>
    <property type="match status" value="1"/>
</dbReference>
<sequence length="379" mass="39965">MTTTPYWLGGKTELAVPAATRRGETDVTIIGAGVTGLSCALTLARGGMAVRVVDTRGVAAGASGRNGGFALRGGTPAYDEAVASLGREHAQGLWRLTETAFARMLELGGDAFRRVGSIRLAASDDELEAIEREYAALTADGFVVERVARLEPPLDRLYAGAIHHPGDAGFNPAVWMERLAAHAVEAGAEIVADTVNPEALPEGTVVIAVDAHTSKLLPELADAVQPARGQMLATAPLPAVRYGVPYYARDGYDYWQQLPDGTLLVGGCRDHAFAAEASADDDVTSTVQSGIERLLVNLVGRAPTITHRWSGAWGETLDRLPLCGPVPGRGGVWVAGGYSGHGNILGFACGELIGKALLGDVRRELRLFDPRRPSLSQRA</sequence>
<evidence type="ECO:0000313" key="2">
    <source>
        <dbReference type="EMBL" id="CAB4691557.1"/>
    </source>
</evidence>
<dbReference type="InterPro" id="IPR006076">
    <property type="entry name" value="FAD-dep_OxRdtase"/>
</dbReference>
<name>A0A6J6NZ04_9ZZZZ</name>
<feature type="domain" description="FAD dependent oxidoreductase" evidence="1">
    <location>
        <begin position="26"/>
        <end position="354"/>
    </location>
</feature>
<reference evidence="2" key="1">
    <citation type="submission" date="2020-05" db="EMBL/GenBank/DDBJ databases">
        <authorList>
            <person name="Chiriac C."/>
            <person name="Salcher M."/>
            <person name="Ghai R."/>
            <person name="Kavagutti S V."/>
        </authorList>
    </citation>
    <scope>NUCLEOTIDE SEQUENCE</scope>
</reference>
<dbReference type="PANTHER" id="PTHR13847">
    <property type="entry name" value="SARCOSINE DEHYDROGENASE-RELATED"/>
    <property type="match status" value="1"/>
</dbReference>
<gene>
    <name evidence="2" type="ORF">UFOPK2399_00753</name>
</gene>
<organism evidence="2">
    <name type="scientific">freshwater metagenome</name>
    <dbReference type="NCBI Taxonomy" id="449393"/>
    <lineage>
        <taxon>unclassified sequences</taxon>
        <taxon>metagenomes</taxon>
        <taxon>ecological metagenomes</taxon>
    </lineage>
</organism>
<protein>
    <submittedName>
        <fullName evidence="2">Unannotated protein</fullName>
    </submittedName>
</protein>
<evidence type="ECO:0000259" key="1">
    <source>
        <dbReference type="Pfam" id="PF01266"/>
    </source>
</evidence>
<dbReference type="SUPFAM" id="SSF51905">
    <property type="entry name" value="FAD/NAD(P)-binding domain"/>
    <property type="match status" value="1"/>
</dbReference>
<dbReference type="EMBL" id="CAEZXP010000001">
    <property type="protein sequence ID" value="CAB4691557.1"/>
    <property type="molecule type" value="Genomic_DNA"/>
</dbReference>
<accession>A0A6J6NZ04</accession>
<dbReference type="Gene3D" id="3.30.9.10">
    <property type="entry name" value="D-Amino Acid Oxidase, subunit A, domain 2"/>
    <property type="match status" value="1"/>
</dbReference>
<dbReference type="AlphaFoldDB" id="A0A6J6NZ04"/>
<dbReference type="GO" id="GO:0005737">
    <property type="term" value="C:cytoplasm"/>
    <property type="evidence" value="ECO:0007669"/>
    <property type="project" value="TreeGrafter"/>
</dbReference>
<proteinExistence type="predicted"/>